<gene>
    <name evidence="1" type="ORF">KIW84_052282</name>
</gene>
<keyword evidence="2" id="KW-1185">Reference proteome</keyword>
<dbReference type="Proteomes" id="UP001058974">
    <property type="component" value="Chromosome 5"/>
</dbReference>
<accession>A0A9D4WPG4</accession>
<dbReference type="AlphaFoldDB" id="A0A9D4WPG4"/>
<protein>
    <submittedName>
        <fullName evidence="1">Uncharacterized protein</fullName>
    </submittedName>
</protein>
<dbReference type="Gramene" id="Psat05G0228200-T1">
    <property type="protein sequence ID" value="KAI5405432.1"/>
    <property type="gene ID" value="KIW84_052282"/>
</dbReference>
<evidence type="ECO:0000313" key="2">
    <source>
        <dbReference type="Proteomes" id="UP001058974"/>
    </source>
</evidence>
<comment type="caution">
    <text evidence="1">The sequence shown here is derived from an EMBL/GenBank/DDBJ whole genome shotgun (WGS) entry which is preliminary data.</text>
</comment>
<sequence length="161" mass="18718">TERGRRMTKEIIRSPQTIQRTRLLRIDSKPGFPLPTPMQKTHRTRMQIAAESFNVITAEAMLVPSMLHSLDISGEHQKKRRQRTKLVDPAPFLDPHPVLKLLRVSSLTPFPKINHHHTCVKVTRTTPLKRRRISRIRPEPMREVVSEISVTILRRAKYVIS</sequence>
<evidence type="ECO:0000313" key="1">
    <source>
        <dbReference type="EMBL" id="KAI5405432.1"/>
    </source>
</evidence>
<organism evidence="1 2">
    <name type="scientific">Pisum sativum</name>
    <name type="common">Garden pea</name>
    <name type="synonym">Lathyrus oleraceus</name>
    <dbReference type="NCBI Taxonomy" id="3888"/>
    <lineage>
        <taxon>Eukaryota</taxon>
        <taxon>Viridiplantae</taxon>
        <taxon>Streptophyta</taxon>
        <taxon>Embryophyta</taxon>
        <taxon>Tracheophyta</taxon>
        <taxon>Spermatophyta</taxon>
        <taxon>Magnoliopsida</taxon>
        <taxon>eudicotyledons</taxon>
        <taxon>Gunneridae</taxon>
        <taxon>Pentapetalae</taxon>
        <taxon>rosids</taxon>
        <taxon>fabids</taxon>
        <taxon>Fabales</taxon>
        <taxon>Fabaceae</taxon>
        <taxon>Papilionoideae</taxon>
        <taxon>50 kb inversion clade</taxon>
        <taxon>NPAAA clade</taxon>
        <taxon>Hologalegina</taxon>
        <taxon>IRL clade</taxon>
        <taxon>Fabeae</taxon>
        <taxon>Lathyrus</taxon>
    </lineage>
</organism>
<name>A0A9D4WPG4_PEA</name>
<dbReference type="EMBL" id="JAMSHJ010000005">
    <property type="protein sequence ID" value="KAI5405432.1"/>
    <property type="molecule type" value="Genomic_DNA"/>
</dbReference>
<feature type="non-terminal residue" evidence="1">
    <location>
        <position position="1"/>
    </location>
</feature>
<proteinExistence type="predicted"/>
<reference evidence="1 2" key="1">
    <citation type="journal article" date="2022" name="Nat. Genet.">
        <title>Improved pea reference genome and pan-genome highlight genomic features and evolutionary characteristics.</title>
        <authorList>
            <person name="Yang T."/>
            <person name="Liu R."/>
            <person name="Luo Y."/>
            <person name="Hu S."/>
            <person name="Wang D."/>
            <person name="Wang C."/>
            <person name="Pandey M.K."/>
            <person name="Ge S."/>
            <person name="Xu Q."/>
            <person name="Li N."/>
            <person name="Li G."/>
            <person name="Huang Y."/>
            <person name="Saxena R.K."/>
            <person name="Ji Y."/>
            <person name="Li M."/>
            <person name="Yan X."/>
            <person name="He Y."/>
            <person name="Liu Y."/>
            <person name="Wang X."/>
            <person name="Xiang C."/>
            <person name="Varshney R.K."/>
            <person name="Ding H."/>
            <person name="Gao S."/>
            <person name="Zong X."/>
        </authorList>
    </citation>
    <scope>NUCLEOTIDE SEQUENCE [LARGE SCALE GENOMIC DNA]</scope>
    <source>
        <strain evidence="1 2">cv. Zhongwan 6</strain>
    </source>
</reference>